<name>A0A0A9H1A4_ARUDO</name>
<reference evidence="1" key="1">
    <citation type="submission" date="2014-09" db="EMBL/GenBank/DDBJ databases">
        <authorList>
            <person name="Magalhaes I.L.F."/>
            <person name="Oliveira U."/>
            <person name="Santos F.R."/>
            <person name="Vidigal T.H.D.A."/>
            <person name="Brescovit A.D."/>
            <person name="Santos A.J."/>
        </authorList>
    </citation>
    <scope>NUCLEOTIDE SEQUENCE</scope>
    <source>
        <tissue evidence="1">Shoot tissue taken approximately 20 cm above the soil surface</tissue>
    </source>
</reference>
<proteinExistence type="predicted"/>
<sequence length="49" mass="5494">MCDTGRLVRLAALRHAQGWVSLCADCLLVAAQHQHHRDLQHHPLESPCV</sequence>
<dbReference type="AlphaFoldDB" id="A0A0A9H1A4"/>
<protein>
    <submittedName>
        <fullName evidence="1">Uncharacterized protein</fullName>
    </submittedName>
</protein>
<organism evidence="1">
    <name type="scientific">Arundo donax</name>
    <name type="common">Giant reed</name>
    <name type="synonym">Donax arundinaceus</name>
    <dbReference type="NCBI Taxonomy" id="35708"/>
    <lineage>
        <taxon>Eukaryota</taxon>
        <taxon>Viridiplantae</taxon>
        <taxon>Streptophyta</taxon>
        <taxon>Embryophyta</taxon>
        <taxon>Tracheophyta</taxon>
        <taxon>Spermatophyta</taxon>
        <taxon>Magnoliopsida</taxon>
        <taxon>Liliopsida</taxon>
        <taxon>Poales</taxon>
        <taxon>Poaceae</taxon>
        <taxon>PACMAD clade</taxon>
        <taxon>Arundinoideae</taxon>
        <taxon>Arundineae</taxon>
        <taxon>Arundo</taxon>
    </lineage>
</organism>
<dbReference type="EMBL" id="GBRH01171268">
    <property type="protein sequence ID" value="JAE26628.1"/>
    <property type="molecule type" value="Transcribed_RNA"/>
</dbReference>
<reference evidence="1" key="2">
    <citation type="journal article" date="2015" name="Data Brief">
        <title>Shoot transcriptome of the giant reed, Arundo donax.</title>
        <authorList>
            <person name="Barrero R.A."/>
            <person name="Guerrero F.D."/>
            <person name="Moolhuijzen P."/>
            <person name="Goolsby J.A."/>
            <person name="Tidwell J."/>
            <person name="Bellgard S.E."/>
            <person name="Bellgard M.I."/>
        </authorList>
    </citation>
    <scope>NUCLEOTIDE SEQUENCE</scope>
    <source>
        <tissue evidence="1">Shoot tissue taken approximately 20 cm above the soil surface</tissue>
    </source>
</reference>
<accession>A0A0A9H1A4</accession>
<evidence type="ECO:0000313" key="1">
    <source>
        <dbReference type="EMBL" id="JAE26628.1"/>
    </source>
</evidence>